<evidence type="ECO:0000259" key="7">
    <source>
        <dbReference type="Pfam" id="PF00590"/>
    </source>
</evidence>
<dbReference type="InterPro" id="IPR014777">
    <property type="entry name" value="4pyrrole_Mease_sub1"/>
</dbReference>
<evidence type="ECO:0000256" key="4">
    <source>
        <dbReference type="ARBA" id="ARBA00022679"/>
    </source>
</evidence>
<dbReference type="InterPro" id="IPR000878">
    <property type="entry name" value="4pyrrol_Mease"/>
</dbReference>
<feature type="domain" description="Tetrapyrrole methylase" evidence="7">
    <location>
        <begin position="3"/>
        <end position="220"/>
    </location>
</feature>
<name>A0A2A2GG66_9RHOB</name>
<dbReference type="InterPro" id="IPR014776">
    <property type="entry name" value="4pyrrole_Mease_sub2"/>
</dbReference>
<dbReference type="InterPro" id="IPR012797">
    <property type="entry name" value="CobF"/>
</dbReference>
<evidence type="ECO:0000256" key="5">
    <source>
        <dbReference type="ARBA" id="ARBA00022691"/>
    </source>
</evidence>
<dbReference type="GO" id="GO:0043819">
    <property type="term" value="F:precorrin-6A synthase (deacetylating) activity"/>
    <property type="evidence" value="ECO:0007669"/>
    <property type="project" value="UniProtKB-EC"/>
</dbReference>
<keyword evidence="4 6" id="KW-0808">Transferase</keyword>
<comment type="pathway">
    <text evidence="1">Cofactor biosynthesis; adenosylcobalamin biosynthesis.</text>
</comment>
<evidence type="ECO:0000313" key="9">
    <source>
        <dbReference type="Proteomes" id="UP000218023"/>
    </source>
</evidence>
<dbReference type="AlphaFoldDB" id="A0A2A2GG66"/>
<dbReference type="EC" id="2.1.1.152" evidence="6"/>
<dbReference type="SUPFAM" id="SSF53790">
    <property type="entry name" value="Tetrapyrrole methylase"/>
    <property type="match status" value="1"/>
</dbReference>
<dbReference type="PIRSF" id="PIRSF036525">
    <property type="entry name" value="CobF"/>
    <property type="match status" value="1"/>
</dbReference>
<dbReference type="CDD" id="cd11643">
    <property type="entry name" value="Precorrin-6A-synthase"/>
    <property type="match status" value="1"/>
</dbReference>
<dbReference type="EMBL" id="NSJZ01000013">
    <property type="protein sequence ID" value="PAU96501.1"/>
    <property type="molecule type" value="Genomic_DNA"/>
</dbReference>
<dbReference type="InterPro" id="IPR035996">
    <property type="entry name" value="4pyrrol_Methylase_sf"/>
</dbReference>
<dbReference type="PANTHER" id="PTHR43467">
    <property type="entry name" value="COBALT-PRECORRIN-2 C(20)-METHYLTRANSFERASE"/>
    <property type="match status" value="1"/>
</dbReference>
<proteinExistence type="predicted"/>
<sequence>MELTLVGIGTGNPGHLTLQAVEAIRAADILLIPDKGEDKQELADLRRSIAAGCVGKDDARLVTFPMPGRDPGVPDYKRRVQLWHDAIAQAWLDALAPFAGVRKVALLVWGDPALFDSTLRIAERIAKARPLDLKVVPGLTSLQVLAASHAIPLNRLAQPFLVTTGRHLRTHGWPAGIDTLVVMLDGESSFSTLDPAGISIWWGAYVGMEGEILDHGPLSEAGPRITRARAEARARRGWIMDIYLLRREGSGASAP</sequence>
<keyword evidence="3 6" id="KW-0489">Methyltransferase</keyword>
<dbReference type="NCBIfam" id="TIGR02434">
    <property type="entry name" value="CobF"/>
    <property type="match status" value="1"/>
</dbReference>
<evidence type="ECO:0000313" key="8">
    <source>
        <dbReference type="EMBL" id="PAU96501.1"/>
    </source>
</evidence>
<dbReference type="GO" id="GO:0032259">
    <property type="term" value="P:methylation"/>
    <property type="evidence" value="ECO:0007669"/>
    <property type="project" value="UniProtKB-KW"/>
</dbReference>
<comment type="caution">
    <text evidence="8">The sequence shown here is derived from an EMBL/GenBank/DDBJ whole genome shotgun (WGS) entry which is preliminary data.</text>
</comment>
<dbReference type="GO" id="GO:0009236">
    <property type="term" value="P:cobalamin biosynthetic process"/>
    <property type="evidence" value="ECO:0007669"/>
    <property type="project" value="UniProtKB-KW"/>
</dbReference>
<protein>
    <recommendedName>
        <fullName evidence="6">Precorrin-6A synthase [deacetylating]</fullName>
        <ecNumber evidence="6">2.1.1.152</ecNumber>
    </recommendedName>
</protein>
<dbReference type="Proteomes" id="UP000218023">
    <property type="component" value="Unassembled WGS sequence"/>
</dbReference>
<dbReference type="Pfam" id="PF00590">
    <property type="entry name" value="TP_methylase"/>
    <property type="match status" value="1"/>
</dbReference>
<dbReference type="Gene3D" id="3.40.1010.10">
    <property type="entry name" value="Cobalt-precorrin-4 Transmethylase, Domain 1"/>
    <property type="match status" value="1"/>
</dbReference>
<evidence type="ECO:0000256" key="1">
    <source>
        <dbReference type="ARBA" id="ARBA00004953"/>
    </source>
</evidence>
<reference evidence="8 9" key="1">
    <citation type="submission" date="2017-09" db="EMBL/GenBank/DDBJ databases">
        <title>Paracoccus alkalisoli sp. nov., isolated from saline alkaline soil.</title>
        <authorList>
            <person name="Dong X."/>
            <person name="Zhang G."/>
        </authorList>
    </citation>
    <scope>NUCLEOTIDE SEQUENCE [LARGE SCALE GENOMIC DNA]</scope>
    <source>
        <strain evidence="8 9">WN007</strain>
    </source>
</reference>
<comment type="catalytic activity">
    <reaction evidence="6">
        <text>precorrin-5 + S-adenosyl-L-methionine + H2O = precorrin-6A + acetate + S-adenosyl-L-homocysteine + 2 H(+)</text>
        <dbReference type="Rhea" id="RHEA:18261"/>
        <dbReference type="ChEBI" id="CHEBI:15377"/>
        <dbReference type="ChEBI" id="CHEBI:15378"/>
        <dbReference type="ChEBI" id="CHEBI:30089"/>
        <dbReference type="ChEBI" id="CHEBI:57856"/>
        <dbReference type="ChEBI" id="CHEBI:59789"/>
        <dbReference type="ChEBI" id="CHEBI:77871"/>
        <dbReference type="ChEBI" id="CHEBI:77872"/>
        <dbReference type="EC" id="2.1.1.152"/>
    </reaction>
</comment>
<evidence type="ECO:0000256" key="6">
    <source>
        <dbReference type="PIRNR" id="PIRNR036525"/>
    </source>
</evidence>
<evidence type="ECO:0000256" key="3">
    <source>
        <dbReference type="ARBA" id="ARBA00022603"/>
    </source>
</evidence>
<keyword evidence="9" id="KW-1185">Reference proteome</keyword>
<keyword evidence="2" id="KW-0169">Cobalamin biosynthesis</keyword>
<keyword evidence="5 6" id="KW-0949">S-adenosyl-L-methionine</keyword>
<comment type="function">
    <text evidence="6">Catalyzes the methylation of C-1 in precorrin-5 and the subsequent extrusion of acetic acid from the resulting intermediate to form cobalt-precorrin-6A.</text>
</comment>
<organism evidence="8 9">
    <name type="scientific">Paracoccus salipaludis</name>
    <dbReference type="NCBI Taxonomy" id="2032623"/>
    <lineage>
        <taxon>Bacteria</taxon>
        <taxon>Pseudomonadati</taxon>
        <taxon>Pseudomonadota</taxon>
        <taxon>Alphaproteobacteria</taxon>
        <taxon>Rhodobacterales</taxon>
        <taxon>Paracoccaceae</taxon>
        <taxon>Paracoccus</taxon>
    </lineage>
</organism>
<dbReference type="Gene3D" id="3.30.950.10">
    <property type="entry name" value="Methyltransferase, Cobalt-precorrin-4 Transmethylase, Domain 2"/>
    <property type="match status" value="1"/>
</dbReference>
<evidence type="ECO:0000256" key="2">
    <source>
        <dbReference type="ARBA" id="ARBA00022573"/>
    </source>
</evidence>
<accession>A0A2A2GG66</accession>
<dbReference type="RefSeq" id="WP_095640797.1">
    <property type="nucleotide sequence ID" value="NZ_NSJZ01000013.1"/>
</dbReference>
<dbReference type="OrthoDB" id="9787471at2"/>
<gene>
    <name evidence="8" type="ORF">CK240_13175</name>
</gene>
<dbReference type="PANTHER" id="PTHR43467:SF1">
    <property type="entry name" value="PRECORRIN-6A SYNTHASE [DEACETYLATING]"/>
    <property type="match status" value="1"/>
</dbReference>